<dbReference type="Proteomes" id="UP000702209">
    <property type="component" value="Unassembled WGS sequence"/>
</dbReference>
<dbReference type="SUPFAM" id="SSF48264">
    <property type="entry name" value="Cytochrome P450"/>
    <property type="match status" value="1"/>
</dbReference>
<reference evidence="4 5" key="1">
    <citation type="submission" date="2020-10" db="EMBL/GenBank/DDBJ databases">
        <title>Identification of Nocardia species via Next-generation sequencing and recognition of intraspecies genetic diversity.</title>
        <authorList>
            <person name="Li P."/>
            <person name="Li P."/>
            <person name="Lu B."/>
        </authorList>
    </citation>
    <scope>NUCLEOTIDE SEQUENCE [LARGE SCALE GENOMIC DNA]</scope>
    <source>
        <strain evidence="4 5">BJ06-0157</strain>
    </source>
</reference>
<keyword evidence="3" id="KW-0560">Oxidoreductase</keyword>
<evidence type="ECO:0000256" key="3">
    <source>
        <dbReference type="RuleBase" id="RU000461"/>
    </source>
</evidence>
<keyword evidence="3" id="KW-0479">Metal-binding</keyword>
<evidence type="ECO:0000313" key="4">
    <source>
        <dbReference type="EMBL" id="MBF6300944.1"/>
    </source>
</evidence>
<dbReference type="InterPro" id="IPR036396">
    <property type="entry name" value="Cyt_P450_sf"/>
</dbReference>
<protein>
    <submittedName>
        <fullName evidence="4">Cytochrome P450</fullName>
    </submittedName>
</protein>
<comment type="caution">
    <text evidence="4">The sequence shown here is derived from an EMBL/GenBank/DDBJ whole genome shotgun (WGS) entry which is preliminary data.</text>
</comment>
<gene>
    <name evidence="4" type="ORF">IU459_25855</name>
</gene>
<keyword evidence="3" id="KW-0408">Iron</keyword>
<accession>A0ABS0D1D8</accession>
<dbReference type="InterPro" id="IPR001128">
    <property type="entry name" value="Cyt_P450"/>
</dbReference>
<evidence type="ECO:0000256" key="1">
    <source>
        <dbReference type="ARBA" id="ARBA00001971"/>
    </source>
</evidence>
<proteinExistence type="inferred from homology"/>
<dbReference type="PROSITE" id="PS00086">
    <property type="entry name" value="CYTOCHROME_P450"/>
    <property type="match status" value="1"/>
</dbReference>
<dbReference type="PRINTS" id="PR00385">
    <property type="entry name" value="P450"/>
</dbReference>
<name>A0ABS0D1D8_9NOCA</name>
<comment type="similarity">
    <text evidence="2 3">Belongs to the cytochrome P450 family.</text>
</comment>
<dbReference type="InterPro" id="IPR017972">
    <property type="entry name" value="Cyt_P450_CS"/>
</dbReference>
<dbReference type="PRINTS" id="PR00463">
    <property type="entry name" value="EP450I"/>
</dbReference>
<dbReference type="Pfam" id="PF00067">
    <property type="entry name" value="p450"/>
    <property type="match status" value="1"/>
</dbReference>
<keyword evidence="3" id="KW-0503">Monooxygenase</keyword>
<dbReference type="PANTHER" id="PTHR24305:SF166">
    <property type="entry name" value="CYTOCHROME P450 12A4, MITOCHONDRIAL-RELATED"/>
    <property type="match status" value="1"/>
</dbReference>
<evidence type="ECO:0000313" key="5">
    <source>
        <dbReference type="Proteomes" id="UP000702209"/>
    </source>
</evidence>
<sequence length="481" mass="53491">MSGPPSRVPRILGAATLDTHCSCGNFTFASRRAAGEDGYVSHTPVSLRALPRLRTRDFAQIGGLLRPGTHRSPLLEFGDRFVVSPPGFPTMLVTHDMDDVREVFANHDDFSIGQVLSRLSSHDVMFGKQTLIFLDGDEHRRERRLFAPPFQHKALQSYEDLMVEVVERELPSWPVGTPFEFLKVGYDLAIGVLLGVVFGDVAPARRDRLKQAVSRWFGEIESRGFLAVTLLTPLFGGYTPPYPPLGRRQSEVDAIIIEEIAARRATPQDGNDRKDVLSRYVGTELDQHDDAALARNMRGILLGAYETTAITLGWIAAMLAGHPHAMAEVDAAADAGDQARLDAYLDAVVAETMRLRPVSPFTGRRALRDTVINGVHIPKGAIVIVPILLIHESPRHYTDPMAFRPERFLDERPKGHTWLTFGAGPHRCLGANFALLEARILFRTVLQRRRIDSTPGSVEPPRRYHTGLSPAYNARITLRPR</sequence>
<dbReference type="EMBL" id="JADLQX010000022">
    <property type="protein sequence ID" value="MBF6300944.1"/>
    <property type="molecule type" value="Genomic_DNA"/>
</dbReference>
<comment type="cofactor">
    <cofactor evidence="1">
        <name>heme</name>
        <dbReference type="ChEBI" id="CHEBI:30413"/>
    </cofactor>
</comment>
<organism evidence="4 5">
    <name type="scientific">Nocardia amamiensis</name>
    <dbReference type="NCBI Taxonomy" id="404578"/>
    <lineage>
        <taxon>Bacteria</taxon>
        <taxon>Bacillati</taxon>
        <taxon>Actinomycetota</taxon>
        <taxon>Actinomycetes</taxon>
        <taxon>Mycobacteriales</taxon>
        <taxon>Nocardiaceae</taxon>
        <taxon>Nocardia</taxon>
    </lineage>
</organism>
<keyword evidence="3" id="KW-0349">Heme</keyword>
<keyword evidence="5" id="KW-1185">Reference proteome</keyword>
<dbReference type="PANTHER" id="PTHR24305">
    <property type="entry name" value="CYTOCHROME P450"/>
    <property type="match status" value="1"/>
</dbReference>
<dbReference type="InterPro" id="IPR002401">
    <property type="entry name" value="Cyt_P450_E_grp-I"/>
</dbReference>
<dbReference type="Gene3D" id="1.10.630.10">
    <property type="entry name" value="Cytochrome P450"/>
    <property type="match status" value="1"/>
</dbReference>
<evidence type="ECO:0000256" key="2">
    <source>
        <dbReference type="ARBA" id="ARBA00010617"/>
    </source>
</evidence>
<dbReference type="InterPro" id="IPR050121">
    <property type="entry name" value="Cytochrome_P450_monoxygenase"/>
</dbReference>